<sequence>MGRVPTDGRGATVMVGDSSGSGRSSGGVESSGSSVGSEVGSVGGTEIVPDGDGLAVGSSVGSSLGDVLGLGDAVGDGGREGPGGLLGVGRGAEGGGRGRRVGSAPVPVSSDPYRGGSDRSGPPSGKPADQPLTADGLEVGRADGWLDVGRGTTTGPTEGVGMNGVLLSGSAVLPTVAEPVLIAARIGIEAVPASSATVKR</sequence>
<name>A0A3A9XVU7_9ACTN</name>
<evidence type="ECO:0000256" key="1">
    <source>
        <dbReference type="SAM" id="MobiDB-lite"/>
    </source>
</evidence>
<proteinExistence type="predicted"/>
<accession>A0A3A9XVU7</accession>
<evidence type="ECO:0000313" key="2">
    <source>
        <dbReference type="EMBL" id="RKN14042.1"/>
    </source>
</evidence>
<evidence type="ECO:0000313" key="3">
    <source>
        <dbReference type="EMBL" id="RKN28533.1"/>
    </source>
</evidence>
<reference evidence="4 5" key="1">
    <citation type="submission" date="2018-09" db="EMBL/GenBank/DDBJ databases">
        <title>Micromonospora sp. nov. MS1-9, isolated from a root of Musa sp.</title>
        <authorList>
            <person name="Kuncharoen N."/>
            <person name="Kudo T."/>
            <person name="Ohkuma M."/>
            <person name="Yuki M."/>
            <person name="Tanasupawat S."/>
        </authorList>
    </citation>
    <scope>NUCLEOTIDE SEQUENCE [LARGE SCALE GENOMIC DNA]</scope>
    <source>
        <strain evidence="3 5">MS1-9</strain>
        <strain evidence="2 4">NGC1-4</strain>
    </source>
</reference>
<keyword evidence="4" id="KW-1185">Reference proteome</keyword>
<feature type="compositionally biased region" description="Low complexity" evidence="1">
    <location>
        <begin position="15"/>
        <end position="40"/>
    </location>
</feature>
<dbReference type="Proteomes" id="UP000275865">
    <property type="component" value="Unassembled WGS sequence"/>
</dbReference>
<feature type="compositionally biased region" description="Gly residues" evidence="1">
    <location>
        <begin position="72"/>
        <end position="95"/>
    </location>
</feature>
<evidence type="ECO:0000313" key="4">
    <source>
        <dbReference type="Proteomes" id="UP000271548"/>
    </source>
</evidence>
<dbReference type="Proteomes" id="UP000271548">
    <property type="component" value="Unassembled WGS sequence"/>
</dbReference>
<gene>
    <name evidence="3" type="ORF">D7044_25185</name>
    <name evidence="2" type="ORF">D7147_29865</name>
</gene>
<feature type="compositionally biased region" description="Low complexity" evidence="1">
    <location>
        <begin position="101"/>
        <end position="127"/>
    </location>
</feature>
<dbReference type="EMBL" id="RAZT01000014">
    <property type="protein sequence ID" value="RKN28533.1"/>
    <property type="molecule type" value="Genomic_DNA"/>
</dbReference>
<organism evidence="3 5">
    <name type="scientific">Micromonospora musae</name>
    <dbReference type="NCBI Taxonomy" id="1894970"/>
    <lineage>
        <taxon>Bacteria</taxon>
        <taxon>Bacillati</taxon>
        <taxon>Actinomycetota</taxon>
        <taxon>Actinomycetes</taxon>
        <taxon>Micromonosporales</taxon>
        <taxon>Micromonosporaceae</taxon>
        <taxon>Micromonospora</taxon>
    </lineage>
</organism>
<protein>
    <submittedName>
        <fullName evidence="3">Uncharacterized protein</fullName>
    </submittedName>
</protein>
<feature type="region of interest" description="Disordered" evidence="1">
    <location>
        <begin position="1"/>
        <end position="139"/>
    </location>
</feature>
<evidence type="ECO:0000313" key="5">
    <source>
        <dbReference type="Proteomes" id="UP000275865"/>
    </source>
</evidence>
<feature type="compositionally biased region" description="Low complexity" evidence="1">
    <location>
        <begin position="50"/>
        <end position="71"/>
    </location>
</feature>
<dbReference type="EMBL" id="RAZS01000015">
    <property type="protein sequence ID" value="RKN14042.1"/>
    <property type="molecule type" value="Genomic_DNA"/>
</dbReference>
<comment type="caution">
    <text evidence="3">The sequence shown here is derived from an EMBL/GenBank/DDBJ whole genome shotgun (WGS) entry which is preliminary data.</text>
</comment>
<dbReference type="AlphaFoldDB" id="A0A3A9XVU7"/>